<dbReference type="InterPro" id="IPR001036">
    <property type="entry name" value="Acrflvin-R"/>
</dbReference>
<dbReference type="PANTHER" id="PTHR32063">
    <property type="match status" value="1"/>
</dbReference>
<comment type="similarity">
    <text evidence="2">Belongs to the resistance-nodulation-cell division (RND) (TC 2.A.6) family.</text>
</comment>
<feature type="transmembrane region" description="Helical" evidence="8">
    <location>
        <begin position="481"/>
        <end position="504"/>
    </location>
</feature>
<evidence type="ECO:0000256" key="4">
    <source>
        <dbReference type="ARBA" id="ARBA00022475"/>
    </source>
</evidence>
<dbReference type="OrthoDB" id="9758757at2"/>
<dbReference type="NCBIfam" id="TIGR00914">
    <property type="entry name" value="2A0601"/>
    <property type="match status" value="1"/>
</dbReference>
<feature type="transmembrane region" description="Helical" evidence="8">
    <location>
        <begin position="906"/>
        <end position="925"/>
    </location>
</feature>
<evidence type="ECO:0000256" key="7">
    <source>
        <dbReference type="ARBA" id="ARBA00023136"/>
    </source>
</evidence>
<name>A0A2H1YJC7_9FLAO</name>
<dbReference type="Gene3D" id="3.30.70.1320">
    <property type="entry name" value="Multidrug efflux transporter AcrB pore domain like"/>
    <property type="match status" value="1"/>
</dbReference>
<feature type="transmembrane region" description="Helical" evidence="8">
    <location>
        <begin position="880"/>
        <end position="899"/>
    </location>
</feature>
<protein>
    <submittedName>
        <fullName evidence="9">Acriflavine resistance protein B</fullName>
    </submittedName>
</protein>
<dbReference type="InterPro" id="IPR004763">
    <property type="entry name" value="CusA-like"/>
</dbReference>
<dbReference type="SUPFAM" id="SSF82714">
    <property type="entry name" value="Multidrug efflux transporter AcrB TolC docking domain, DN and DC subdomains"/>
    <property type="match status" value="2"/>
</dbReference>
<keyword evidence="5 8" id="KW-0812">Transmembrane</keyword>
<feature type="transmembrane region" description="Helical" evidence="8">
    <location>
        <begin position="931"/>
        <end position="956"/>
    </location>
</feature>
<evidence type="ECO:0000256" key="3">
    <source>
        <dbReference type="ARBA" id="ARBA00022448"/>
    </source>
</evidence>
<keyword evidence="3" id="KW-0813">Transport</keyword>
<dbReference type="EMBL" id="OENF01000040">
    <property type="protein sequence ID" value="SOS75614.1"/>
    <property type="molecule type" value="Genomic_DNA"/>
</dbReference>
<dbReference type="GO" id="GO:0042910">
    <property type="term" value="F:xenobiotic transmembrane transporter activity"/>
    <property type="evidence" value="ECO:0007669"/>
    <property type="project" value="TreeGrafter"/>
</dbReference>
<evidence type="ECO:0000313" key="9">
    <source>
        <dbReference type="EMBL" id="SOS75614.1"/>
    </source>
</evidence>
<gene>
    <name evidence="9" type="ORF">TNO020_50014</name>
</gene>
<comment type="subcellular location">
    <subcellularLocation>
        <location evidence="1">Cell membrane</location>
        <topology evidence="1">Multi-pass membrane protein</topology>
    </subcellularLocation>
</comment>
<dbReference type="Gene3D" id="3.30.70.1440">
    <property type="entry name" value="Multidrug efflux transporter AcrB pore domain"/>
    <property type="match status" value="1"/>
</dbReference>
<dbReference type="Gene3D" id="1.20.1600.10">
    <property type="entry name" value="Outer membrane efflux proteins (OEP)"/>
    <property type="match status" value="1"/>
</dbReference>
<evidence type="ECO:0000256" key="2">
    <source>
        <dbReference type="ARBA" id="ARBA00010942"/>
    </source>
</evidence>
<reference evidence="10" key="1">
    <citation type="submission" date="2017-11" db="EMBL/GenBank/DDBJ databases">
        <authorList>
            <person name="Duchaud E."/>
        </authorList>
    </citation>
    <scope>NUCLEOTIDE SEQUENCE [LARGE SCALE GENOMIC DNA]</scope>
    <source>
        <strain evidence="10">Tenacibaculum sp. TNO020</strain>
    </source>
</reference>
<feature type="transmembrane region" description="Helical" evidence="8">
    <location>
        <begin position="542"/>
        <end position="558"/>
    </location>
</feature>
<feature type="transmembrane region" description="Helical" evidence="8">
    <location>
        <begin position="1054"/>
        <end position="1070"/>
    </location>
</feature>
<organism evidence="9 10">
    <name type="scientific">Tenacibaculum piscium</name>
    <dbReference type="NCBI Taxonomy" id="1458515"/>
    <lineage>
        <taxon>Bacteria</taxon>
        <taxon>Pseudomonadati</taxon>
        <taxon>Bacteroidota</taxon>
        <taxon>Flavobacteriia</taxon>
        <taxon>Flavobacteriales</taxon>
        <taxon>Flavobacteriaceae</taxon>
        <taxon>Tenacibaculum</taxon>
    </lineage>
</organism>
<feature type="transmembrane region" description="Helical" evidence="8">
    <location>
        <begin position="450"/>
        <end position="469"/>
    </location>
</feature>
<feature type="transmembrane region" description="Helical" evidence="8">
    <location>
        <begin position="342"/>
        <end position="361"/>
    </location>
</feature>
<dbReference type="Pfam" id="PF00873">
    <property type="entry name" value="ACR_tran"/>
    <property type="match status" value="1"/>
</dbReference>
<dbReference type="SUPFAM" id="SSF82866">
    <property type="entry name" value="Multidrug efflux transporter AcrB transmembrane domain"/>
    <property type="match status" value="2"/>
</dbReference>
<dbReference type="Gene3D" id="3.30.70.1430">
    <property type="entry name" value="Multidrug efflux transporter AcrB pore domain"/>
    <property type="match status" value="2"/>
</dbReference>
<keyword evidence="6 8" id="KW-1133">Transmembrane helix</keyword>
<feature type="transmembrane region" description="Helical" evidence="8">
    <location>
        <begin position="12"/>
        <end position="29"/>
    </location>
</feature>
<sequence>MLDNIIKFSIKNKLIIGAFVLVLIGWGIYSLKQLPIDAVPDITNNQVQIITSAPSQSAQDIERLVTFPIEMTMSSIPDIEEVRSFSRFGLSVVTIVFKDDVDIYWARQQISERLNEAKSNIPAGVGSPEMAPVTTGLGEIYQYTLLVKDDFKEKYSIMELRSLQDWIVRRQLLGIEGIADVSSFGGFLKQYEVALQPERLQTLGVSINEVLEALAKNNQNTGGAYIDKNPKAYFIRSQGLIQTPEDIQNIVIKNTLNGTPVLIKDIGKVQLGSAIRYGAMTRNGEGEVVGGIVMMLKGANSSKVIKRVKERVAQIQKSLPEGVVIQPFLDRTKLVDKAISTVSTNLIEGALIVILILVLLLGNLRAGLIVASVIPLAMLFAIILMNLFGVSGNLMSLGAIDFGIIVDGSVIIVEATLHYLVLKKSGKKLTQSEMDEEVYQSASKIRTSAAFGEIIILIVYLPILALVGIEGKMFKPMAITVSFAILGAFILSLTYVPMISALFLKKTIRHHNDKKNISDKIIGALQNVYTPVLEFVLSYKKSVLIGAVLVFIVSLFTFKNMGSEFIPSLDEGDLAVQATVSTGSSLSYTIDVTNKSSKLLLAEFPDEIEQIVSRIGSSEIPTDPMPVEVADIIIILKDKNDWTKAASKNELTEKMNHLLDENMLGVNYGFQQPIQMRFNELMTGARQDVVLKIYGEDLDKLVKYANELGKIIPEVAGAEDLYIEKMTGLKQIVIDYKRSQLALYGLNISDVNTAVNTAFAGQSAGSVYEGEQRYDLVVRMNKQNRAGINDIRKLYVTTPNGAQIPLESVAHVSFKTGPNQIQRDDAKRRITVGFNVRGRDVASIVTELQAKVSEKIPFDTGYYITYGGTFKNLEEARTRLGIAVPVALLLIFLLLYFTFKSIKQSFLIYTAIPMSAIGGIFALWFRDMPFSISAGIGFIALFGVAVLNGIVLIAEFNRLKKSGMTDTKAIIRKGTSVRLRPVIMTAAVASLGFLPMAISASAGAEVQKPLATVVIGGLISATLLTLLILPVLYLFSESKSGNKTAKSMKINSKILSLLFIVTGSLCIQAQENTQEITQINIHKNPQKLSEQDAINIALKKSVARYKSTLNIAKNKAGIASAISLEPISIKYQDVGVAKGLSEKEWSANQNFGAVLTHLQKRKLAISKHELAISENDISIKETIKNTRSLYQQWHYLYRLISLLEEQEKNSTLIKNISNKLYNAGEIGGLENDLTILQSLDIQSKKSTIYKDFTSVENKLKEVLQIKNTIIPETKFPIKKPLKNAVLLQHNSEKENLSKAFLEILSKREKVAKKNILVAKSAYFPEITAGIINRKTGDLTDYTGFNIGLNVPISFWANNAKIKQQKIISEEIAFENQANKIAIQNNFKSLQEQLTYLKTELVGIEAMKIKADNFIKKLKIAYSVGEIDAYKYNQSFNTYFQVMQNYLLLIHNYNQTVISYEFYTKNN</sequence>
<keyword evidence="7 8" id="KW-0472">Membrane</keyword>
<proteinExistence type="inferred from homology"/>
<dbReference type="GO" id="GO:0005886">
    <property type="term" value="C:plasma membrane"/>
    <property type="evidence" value="ECO:0007669"/>
    <property type="project" value="UniProtKB-SubCell"/>
</dbReference>
<accession>A0A2H1YJC7</accession>
<dbReference type="InterPro" id="IPR027463">
    <property type="entry name" value="AcrB_DN_DC_subdom"/>
</dbReference>
<dbReference type="GO" id="GO:0015562">
    <property type="term" value="F:efflux transmembrane transporter activity"/>
    <property type="evidence" value="ECO:0007669"/>
    <property type="project" value="InterPro"/>
</dbReference>
<dbReference type="RefSeq" id="WP_101918244.1">
    <property type="nucleotide sequence ID" value="NZ_OENF01000040.1"/>
</dbReference>
<feature type="transmembrane region" description="Helical" evidence="8">
    <location>
        <begin position="402"/>
        <end position="422"/>
    </location>
</feature>
<feature type="transmembrane region" description="Helical" evidence="8">
    <location>
        <begin position="368"/>
        <end position="390"/>
    </location>
</feature>
<dbReference type="Gene3D" id="3.30.2090.10">
    <property type="entry name" value="Multidrug efflux transporter AcrB TolC docking domain, DN and DC subdomains"/>
    <property type="match status" value="2"/>
</dbReference>
<evidence type="ECO:0000256" key="5">
    <source>
        <dbReference type="ARBA" id="ARBA00022692"/>
    </source>
</evidence>
<dbReference type="SUPFAM" id="SSF56954">
    <property type="entry name" value="Outer membrane efflux proteins (OEP)"/>
    <property type="match status" value="1"/>
</dbReference>
<feature type="transmembrane region" description="Helical" evidence="8">
    <location>
        <begin position="977"/>
        <end position="998"/>
    </location>
</feature>
<keyword evidence="10" id="KW-1185">Reference proteome</keyword>
<feature type="transmembrane region" description="Helical" evidence="8">
    <location>
        <begin position="1010"/>
        <end position="1034"/>
    </location>
</feature>
<keyword evidence="4" id="KW-1003">Cell membrane</keyword>
<evidence type="ECO:0000256" key="8">
    <source>
        <dbReference type="SAM" id="Phobius"/>
    </source>
</evidence>
<evidence type="ECO:0000256" key="6">
    <source>
        <dbReference type="ARBA" id="ARBA00022989"/>
    </source>
</evidence>
<evidence type="ECO:0000256" key="1">
    <source>
        <dbReference type="ARBA" id="ARBA00004651"/>
    </source>
</evidence>
<dbReference type="PANTHER" id="PTHR32063:SF24">
    <property type="entry name" value="CATION EFFLUX SYSTEM (ACRB_ACRD_ACRF FAMILY)"/>
    <property type="match status" value="1"/>
</dbReference>
<dbReference type="Gene3D" id="1.20.1640.10">
    <property type="entry name" value="Multidrug efflux transporter AcrB transmembrane domain"/>
    <property type="match status" value="2"/>
</dbReference>
<dbReference type="GO" id="GO:0008324">
    <property type="term" value="F:monoatomic cation transmembrane transporter activity"/>
    <property type="evidence" value="ECO:0007669"/>
    <property type="project" value="InterPro"/>
</dbReference>
<dbReference type="Proteomes" id="UP000234211">
    <property type="component" value="Unassembled WGS sequence"/>
</dbReference>
<dbReference type="PRINTS" id="PR00702">
    <property type="entry name" value="ACRIFLAVINRP"/>
</dbReference>
<evidence type="ECO:0000313" key="10">
    <source>
        <dbReference type="Proteomes" id="UP000234211"/>
    </source>
</evidence>
<dbReference type="SUPFAM" id="SSF82693">
    <property type="entry name" value="Multidrug efflux transporter AcrB pore domain, PN1, PN2, PC1 and PC2 subdomains"/>
    <property type="match status" value="2"/>
</dbReference>